<dbReference type="PANTHER" id="PTHR43861">
    <property type="entry name" value="TRANS-ACONITATE 2-METHYLTRANSFERASE-RELATED"/>
    <property type="match status" value="1"/>
</dbReference>
<dbReference type="GO" id="GO:0008757">
    <property type="term" value="F:S-adenosylmethionine-dependent methyltransferase activity"/>
    <property type="evidence" value="ECO:0007669"/>
    <property type="project" value="InterPro"/>
</dbReference>
<keyword evidence="3" id="KW-1185">Reference proteome</keyword>
<dbReference type="Gene3D" id="3.40.50.150">
    <property type="entry name" value="Vaccinia Virus protein VP39"/>
    <property type="match status" value="1"/>
</dbReference>
<dbReference type="RefSeq" id="WP_133538440.1">
    <property type="nucleotide sequence ID" value="NZ_SNXI01000001.1"/>
</dbReference>
<name>A0A4R6PQU9_9GAMM</name>
<proteinExistence type="predicted"/>
<dbReference type="SUPFAM" id="SSF53335">
    <property type="entry name" value="S-adenosyl-L-methionine-dependent methyltransferases"/>
    <property type="match status" value="1"/>
</dbReference>
<comment type="caution">
    <text evidence="2">The sequence shown here is derived from an EMBL/GenBank/DDBJ whole genome shotgun (WGS) entry which is preliminary data.</text>
</comment>
<dbReference type="EMBL" id="SNXI01000001">
    <property type="protein sequence ID" value="TDP40736.1"/>
    <property type="molecule type" value="Genomic_DNA"/>
</dbReference>
<gene>
    <name evidence="2" type="ORF">DEU29_101286</name>
</gene>
<evidence type="ECO:0000313" key="3">
    <source>
        <dbReference type="Proteomes" id="UP000295531"/>
    </source>
</evidence>
<dbReference type="Pfam" id="PF08241">
    <property type="entry name" value="Methyltransf_11"/>
    <property type="match status" value="1"/>
</dbReference>
<dbReference type="OrthoDB" id="9760689at2"/>
<evidence type="ECO:0000313" key="2">
    <source>
        <dbReference type="EMBL" id="TDP40736.1"/>
    </source>
</evidence>
<protein>
    <submittedName>
        <fullName evidence="2">Pimeloyl-CoA biosynthesis protein BioC</fullName>
    </submittedName>
</protein>
<reference evidence="2 3" key="1">
    <citation type="submission" date="2019-03" db="EMBL/GenBank/DDBJ databases">
        <title>Freshwater and sediment microbial communities from various areas in North America, analyzing microbe dynamics in response to fracking.</title>
        <authorList>
            <person name="Lamendella R."/>
        </authorList>
    </citation>
    <scope>NUCLEOTIDE SEQUENCE [LARGE SCALE GENOMIC DNA]</scope>
    <source>
        <strain evidence="2 3">18_TX</strain>
    </source>
</reference>
<feature type="domain" description="Methyltransferase type 11" evidence="1">
    <location>
        <begin position="53"/>
        <end position="144"/>
    </location>
</feature>
<dbReference type="PANTHER" id="PTHR43861:SF1">
    <property type="entry name" value="TRANS-ACONITATE 2-METHYLTRANSFERASE"/>
    <property type="match status" value="1"/>
</dbReference>
<sequence>MMEANNLSAQRRHQIARHFSRAAHAYTSHDEIQQILGQRLMQYLSEPSGRIADIGCGPASLYQPLRALGDHYVGIDVATEMVAVARRKLQRTDTVLLADAESLPLQTACVDVCFANMSLQWCANLIQAITEMKRVLTPQGQAAFNLPLEGSFNELQQSWRQLDDMPHTQPFKSLNTVLSQIEQAGITGYHYAVIEHTQWFADLKSLMRSIKGVGANFVGRDNNPGLMTPRRFARLSENYEQYRTENGLPLTWQVGQFYFLSKIN</sequence>
<dbReference type="CDD" id="cd02440">
    <property type="entry name" value="AdoMet_MTases"/>
    <property type="match status" value="1"/>
</dbReference>
<organism evidence="2 3">
    <name type="scientific">Idiomarina aquatica</name>
    <dbReference type="NCBI Taxonomy" id="1327752"/>
    <lineage>
        <taxon>Bacteria</taxon>
        <taxon>Pseudomonadati</taxon>
        <taxon>Pseudomonadota</taxon>
        <taxon>Gammaproteobacteria</taxon>
        <taxon>Alteromonadales</taxon>
        <taxon>Idiomarinaceae</taxon>
        <taxon>Idiomarina</taxon>
    </lineage>
</organism>
<dbReference type="Proteomes" id="UP000295531">
    <property type="component" value="Unassembled WGS sequence"/>
</dbReference>
<dbReference type="InterPro" id="IPR013216">
    <property type="entry name" value="Methyltransf_11"/>
</dbReference>
<dbReference type="InterPro" id="IPR029063">
    <property type="entry name" value="SAM-dependent_MTases_sf"/>
</dbReference>
<accession>A0A4R6PQU9</accession>
<evidence type="ECO:0000259" key="1">
    <source>
        <dbReference type="Pfam" id="PF08241"/>
    </source>
</evidence>
<dbReference type="AlphaFoldDB" id="A0A4R6PQU9"/>